<name>A0A8J2JTN7_9HEXA</name>
<dbReference type="PANTHER" id="PTHR34153:SF2">
    <property type="entry name" value="SI:CH211-262H13.3-RELATED"/>
    <property type="match status" value="1"/>
</dbReference>
<evidence type="ECO:0000256" key="1">
    <source>
        <dbReference type="SAM" id="MobiDB-lite"/>
    </source>
</evidence>
<proteinExistence type="predicted"/>
<dbReference type="InterPro" id="IPR032071">
    <property type="entry name" value="DUF4806"/>
</dbReference>
<dbReference type="PANTHER" id="PTHR34153">
    <property type="entry name" value="SI:CH211-262H13.3-RELATED-RELATED"/>
    <property type="match status" value="1"/>
</dbReference>
<keyword evidence="4" id="KW-1185">Reference proteome</keyword>
<accession>A0A8J2JTN7</accession>
<dbReference type="OrthoDB" id="7591789at2759"/>
<dbReference type="AlphaFoldDB" id="A0A8J2JTN7"/>
<sequence length="268" mass="29507">TIPNKLNDFVQPAAKKVKRAAPNQESPNSNTGPPFPASLPSKPLQAPFGIHNPNVVATTTTVTSPLAFTENRSTDLISFEKMVLAGISVIKVRLSTIEETQTMILQQLNTINGTVEKSSRPHRTVKLPVESLAELRELDSKISASPDTYTELVKAFEWLITSDIRESTYTILRKLMLDVVAQNLNWKGRHGKTPFGQFELSTLITETVNFRFGTKNGNEKLIQKAIKNWLKAAKNRMKPTSLRPVATASYISDPSAVGADSDSDTDSN</sequence>
<evidence type="ECO:0000313" key="4">
    <source>
        <dbReference type="Proteomes" id="UP000708208"/>
    </source>
</evidence>
<evidence type="ECO:0000313" key="3">
    <source>
        <dbReference type="EMBL" id="CAG7725233.1"/>
    </source>
</evidence>
<feature type="non-terminal residue" evidence="3">
    <location>
        <position position="268"/>
    </location>
</feature>
<evidence type="ECO:0000259" key="2">
    <source>
        <dbReference type="Pfam" id="PF16064"/>
    </source>
</evidence>
<dbReference type="EMBL" id="CAJVCH010119140">
    <property type="protein sequence ID" value="CAG7725233.1"/>
    <property type="molecule type" value="Genomic_DNA"/>
</dbReference>
<reference evidence="3" key="1">
    <citation type="submission" date="2021-06" db="EMBL/GenBank/DDBJ databases">
        <authorList>
            <person name="Hodson N. C."/>
            <person name="Mongue J. A."/>
            <person name="Jaron S. K."/>
        </authorList>
    </citation>
    <scope>NUCLEOTIDE SEQUENCE</scope>
</reference>
<feature type="compositionally biased region" description="Polar residues" evidence="1">
    <location>
        <begin position="23"/>
        <end position="32"/>
    </location>
</feature>
<protein>
    <recommendedName>
        <fullName evidence="2">DUF4806 domain-containing protein</fullName>
    </recommendedName>
</protein>
<gene>
    <name evidence="3" type="ORF">AFUS01_LOCUS14201</name>
</gene>
<dbReference type="Pfam" id="PF16064">
    <property type="entry name" value="DUF4806"/>
    <property type="match status" value="1"/>
</dbReference>
<feature type="domain" description="DUF4806" evidence="2">
    <location>
        <begin position="125"/>
        <end position="204"/>
    </location>
</feature>
<dbReference type="Proteomes" id="UP000708208">
    <property type="component" value="Unassembled WGS sequence"/>
</dbReference>
<comment type="caution">
    <text evidence="3">The sequence shown here is derived from an EMBL/GenBank/DDBJ whole genome shotgun (WGS) entry which is preliminary data.</text>
</comment>
<organism evidence="3 4">
    <name type="scientific">Allacma fusca</name>
    <dbReference type="NCBI Taxonomy" id="39272"/>
    <lineage>
        <taxon>Eukaryota</taxon>
        <taxon>Metazoa</taxon>
        <taxon>Ecdysozoa</taxon>
        <taxon>Arthropoda</taxon>
        <taxon>Hexapoda</taxon>
        <taxon>Collembola</taxon>
        <taxon>Symphypleona</taxon>
        <taxon>Sminthuridae</taxon>
        <taxon>Allacma</taxon>
    </lineage>
</organism>
<feature type="region of interest" description="Disordered" evidence="1">
    <location>
        <begin position="1"/>
        <end position="46"/>
    </location>
</feature>